<accession>A0A9N7U4C2</accession>
<protein>
    <submittedName>
        <fullName evidence="1">Uncharacterized protein</fullName>
    </submittedName>
</protein>
<dbReference type="AlphaFoldDB" id="A0A9N7U4C2"/>
<organism evidence="1 2">
    <name type="scientific">Pleuronectes platessa</name>
    <name type="common">European plaice</name>
    <dbReference type="NCBI Taxonomy" id="8262"/>
    <lineage>
        <taxon>Eukaryota</taxon>
        <taxon>Metazoa</taxon>
        <taxon>Chordata</taxon>
        <taxon>Craniata</taxon>
        <taxon>Vertebrata</taxon>
        <taxon>Euteleostomi</taxon>
        <taxon>Actinopterygii</taxon>
        <taxon>Neopterygii</taxon>
        <taxon>Teleostei</taxon>
        <taxon>Neoteleostei</taxon>
        <taxon>Acanthomorphata</taxon>
        <taxon>Carangaria</taxon>
        <taxon>Pleuronectiformes</taxon>
        <taxon>Pleuronectoidei</taxon>
        <taxon>Pleuronectidae</taxon>
        <taxon>Pleuronectes</taxon>
    </lineage>
</organism>
<comment type="caution">
    <text evidence="1">The sequence shown here is derived from an EMBL/GenBank/DDBJ whole genome shotgun (WGS) entry which is preliminary data.</text>
</comment>
<dbReference type="Proteomes" id="UP001153269">
    <property type="component" value="Unassembled WGS sequence"/>
</dbReference>
<sequence length="101" mass="11225">MRRAGFSRRNQATLVETVLAEEEGTMAAIVGLHLPVMDHVPHSYQDDPTARAGDQVPLGVQVAGLGLRPHSPLLWNEVRWRKQNTAPCWRKDITAGAIFDQ</sequence>
<dbReference type="EMBL" id="CADEAL010000680">
    <property type="protein sequence ID" value="CAB1423776.1"/>
    <property type="molecule type" value="Genomic_DNA"/>
</dbReference>
<reference evidence="1" key="1">
    <citation type="submission" date="2020-03" db="EMBL/GenBank/DDBJ databases">
        <authorList>
            <person name="Weist P."/>
        </authorList>
    </citation>
    <scope>NUCLEOTIDE SEQUENCE</scope>
</reference>
<evidence type="ECO:0000313" key="1">
    <source>
        <dbReference type="EMBL" id="CAB1423776.1"/>
    </source>
</evidence>
<evidence type="ECO:0000313" key="2">
    <source>
        <dbReference type="Proteomes" id="UP001153269"/>
    </source>
</evidence>
<proteinExistence type="predicted"/>
<keyword evidence="2" id="KW-1185">Reference proteome</keyword>
<gene>
    <name evidence="1" type="ORF">PLEPLA_LOCUS11697</name>
</gene>
<name>A0A9N7U4C2_PLEPL</name>